<name>A0A1B9QXD5_9VIBR</name>
<dbReference type="EMBL" id="MAJZ01000618">
    <property type="protein sequence ID" value="OCH74688.1"/>
    <property type="molecule type" value="Genomic_DNA"/>
</dbReference>
<reference evidence="5" key="1">
    <citation type="submission" date="2016-06" db="EMBL/GenBank/DDBJ databases">
        <authorList>
            <person name="Hehemann J.-H."/>
            <person name="Arevalo P."/>
            <person name="Datta M.S."/>
            <person name="Polz M.F."/>
        </authorList>
    </citation>
    <scope>NUCLEOTIDE SEQUENCE [LARGE SCALE GENOMIC DNA]</scope>
    <source>
        <strain evidence="5">9CSC122</strain>
    </source>
</reference>
<dbReference type="Pfam" id="PF05163">
    <property type="entry name" value="DinB"/>
    <property type="match status" value="1"/>
</dbReference>
<accession>A0A1B9QXD5</accession>
<evidence type="ECO:0000313" key="4">
    <source>
        <dbReference type="EMBL" id="OCH74688.1"/>
    </source>
</evidence>
<dbReference type="Proteomes" id="UP000093173">
    <property type="component" value="Unassembled WGS sequence"/>
</dbReference>
<evidence type="ECO:0000256" key="1">
    <source>
        <dbReference type="ARBA" id="ARBA00008635"/>
    </source>
</evidence>
<dbReference type="InterPro" id="IPR007837">
    <property type="entry name" value="DinB"/>
</dbReference>
<evidence type="ECO:0000256" key="2">
    <source>
        <dbReference type="ARBA" id="ARBA00022723"/>
    </source>
</evidence>
<organism evidence="4 5">
    <name type="scientific">Vibrio genomosp. F10</name>
    <dbReference type="NCBI Taxonomy" id="723171"/>
    <lineage>
        <taxon>Bacteria</taxon>
        <taxon>Pseudomonadati</taxon>
        <taxon>Pseudomonadota</taxon>
        <taxon>Gammaproteobacteria</taxon>
        <taxon>Vibrionales</taxon>
        <taxon>Vibrionaceae</taxon>
        <taxon>Vibrio</taxon>
    </lineage>
</organism>
<keyword evidence="2 3" id="KW-0479">Metal-binding</keyword>
<evidence type="ECO:0000313" key="5">
    <source>
        <dbReference type="Proteomes" id="UP000093173"/>
    </source>
</evidence>
<keyword evidence="5" id="KW-1185">Reference proteome</keyword>
<dbReference type="SUPFAM" id="SSF109854">
    <property type="entry name" value="DinB/YfiT-like putative metalloenzymes"/>
    <property type="match status" value="1"/>
</dbReference>
<feature type="binding site" evidence="3">
    <location>
        <position position="50"/>
    </location>
    <ligand>
        <name>a divalent metal cation</name>
        <dbReference type="ChEBI" id="CHEBI:60240"/>
    </ligand>
</feature>
<dbReference type="PANTHER" id="PTHR37302:SF1">
    <property type="entry name" value="PROTEIN DINB"/>
    <property type="match status" value="1"/>
</dbReference>
<feature type="binding site" evidence="3">
    <location>
        <position position="150"/>
    </location>
    <ligand>
        <name>a divalent metal cation</name>
        <dbReference type="ChEBI" id="CHEBI:60240"/>
    </ligand>
</feature>
<dbReference type="InterPro" id="IPR034660">
    <property type="entry name" value="DinB/YfiT-like"/>
</dbReference>
<dbReference type="RefSeq" id="WP_017036493.1">
    <property type="nucleotide sequence ID" value="NZ_JBNGCH010000618.1"/>
</dbReference>
<comment type="similarity">
    <text evidence="1">Belongs to the DinB family.</text>
</comment>
<protein>
    <submittedName>
        <fullName evidence="4">Damage-inducible protein DinB</fullName>
    </submittedName>
</protein>
<dbReference type="Gene3D" id="1.20.120.450">
    <property type="entry name" value="dinb family like domain"/>
    <property type="match status" value="1"/>
</dbReference>
<dbReference type="PANTHER" id="PTHR37302">
    <property type="entry name" value="SLR1116 PROTEIN"/>
    <property type="match status" value="1"/>
</dbReference>
<sequence>MDLASSFKMLATYNQRMNEQLIAVCQQLTAEQLQKETHSFFPTVMDYWNHILFGDLIMLQRLVANNIVVLDTATAERLPIAKGIHDTFVDDLLSLKTLRHTVDRAYISMTRDFDTNTFDKKIHYITTEGQAIEKNVGEFCQHIFNHQTHHRGQLTCLLSQFGLDFGCTDLPMIVPEGSYIQ</sequence>
<feature type="binding site" evidence="3">
    <location>
        <position position="146"/>
    </location>
    <ligand>
        <name>a divalent metal cation</name>
        <dbReference type="ChEBI" id="CHEBI:60240"/>
    </ligand>
</feature>
<dbReference type="GO" id="GO:0046872">
    <property type="term" value="F:metal ion binding"/>
    <property type="evidence" value="ECO:0007669"/>
    <property type="project" value="UniProtKB-KW"/>
</dbReference>
<gene>
    <name evidence="4" type="ORF">A6E14_12260</name>
</gene>
<comment type="caution">
    <text evidence="4">The sequence shown here is derived from an EMBL/GenBank/DDBJ whole genome shotgun (WGS) entry which is preliminary data.</text>
</comment>
<proteinExistence type="inferred from homology"/>
<dbReference type="AlphaFoldDB" id="A0A1B9QXD5"/>
<evidence type="ECO:0000256" key="3">
    <source>
        <dbReference type="PIRSR" id="PIRSR607837-1"/>
    </source>
</evidence>